<name>A0A8J2ZYV5_9BACL</name>
<organism evidence="1 2">
    <name type="scientific">Pullulanibacillus pueri</name>
    <dbReference type="NCBI Taxonomy" id="1437324"/>
    <lineage>
        <taxon>Bacteria</taxon>
        <taxon>Bacillati</taxon>
        <taxon>Bacillota</taxon>
        <taxon>Bacilli</taxon>
        <taxon>Bacillales</taxon>
        <taxon>Sporolactobacillaceae</taxon>
        <taxon>Pullulanibacillus</taxon>
    </lineage>
</organism>
<proteinExistence type="predicted"/>
<evidence type="ECO:0000313" key="2">
    <source>
        <dbReference type="Proteomes" id="UP000656813"/>
    </source>
</evidence>
<accession>A0A8J2ZYV5</accession>
<reference evidence="1" key="2">
    <citation type="submission" date="2020-09" db="EMBL/GenBank/DDBJ databases">
        <authorList>
            <person name="Sun Q."/>
            <person name="Zhou Y."/>
        </authorList>
    </citation>
    <scope>NUCLEOTIDE SEQUENCE</scope>
    <source>
        <strain evidence="1">CGMCC 1.12777</strain>
    </source>
</reference>
<dbReference type="InterPro" id="IPR036188">
    <property type="entry name" value="FAD/NAD-bd_sf"/>
</dbReference>
<dbReference type="EMBL" id="BMFV01000033">
    <property type="protein sequence ID" value="GGH86521.1"/>
    <property type="molecule type" value="Genomic_DNA"/>
</dbReference>
<protein>
    <submittedName>
        <fullName evidence="1">Uncharacterized protein</fullName>
    </submittedName>
</protein>
<evidence type="ECO:0000313" key="1">
    <source>
        <dbReference type="EMBL" id="GGH86521.1"/>
    </source>
</evidence>
<dbReference type="Proteomes" id="UP000656813">
    <property type="component" value="Unassembled WGS sequence"/>
</dbReference>
<keyword evidence="2" id="KW-1185">Reference proteome</keyword>
<dbReference type="Gene3D" id="3.50.50.60">
    <property type="entry name" value="FAD/NAD(P)-binding domain"/>
    <property type="match status" value="1"/>
</dbReference>
<dbReference type="AlphaFoldDB" id="A0A8J2ZYV5"/>
<gene>
    <name evidence="1" type="ORF">GCM10007096_34420</name>
</gene>
<reference evidence="1" key="1">
    <citation type="journal article" date="2014" name="Int. J. Syst. Evol. Microbiol.">
        <title>Complete genome sequence of Corynebacterium casei LMG S-19264T (=DSM 44701T), isolated from a smear-ripened cheese.</title>
        <authorList>
            <consortium name="US DOE Joint Genome Institute (JGI-PGF)"/>
            <person name="Walter F."/>
            <person name="Albersmeier A."/>
            <person name="Kalinowski J."/>
            <person name="Ruckert C."/>
        </authorList>
    </citation>
    <scope>NUCLEOTIDE SEQUENCE</scope>
    <source>
        <strain evidence="1">CGMCC 1.12777</strain>
    </source>
</reference>
<comment type="caution">
    <text evidence="1">The sequence shown here is derived from an EMBL/GenBank/DDBJ whole genome shotgun (WGS) entry which is preliminary data.</text>
</comment>
<sequence length="61" mass="7113">MLDAMELALSIVRHEGEWDKAIEAYEQKMYAYSSETAKMAYAQFKLMMSENAVTKIKQLFE</sequence>